<accession>A0AAE8BY69</accession>
<proteinExistence type="predicted"/>
<keyword evidence="1" id="KW-0812">Transmembrane</keyword>
<sequence>MIALDCFILCNGVMHCFMMCNELHKCMHHARNLPIEASKNARCVSPTLTSCGSVGEEKSYLKIAQKVTNISPYIDSKYMINNNIIIITLYLYICLVRFLRGGYGFLLRKP</sequence>
<name>A0AAE8BY69_9CAUD</name>
<evidence type="ECO:0000313" key="3">
    <source>
        <dbReference type="Proteomes" id="UP000828394"/>
    </source>
</evidence>
<dbReference type="Proteomes" id="UP000828394">
    <property type="component" value="Segment"/>
</dbReference>
<reference evidence="2 3" key="1">
    <citation type="submission" date="2021-06" db="EMBL/GenBank/DDBJ databases">
        <title>PemIK (PemK/PemI) type II TA system from Klebsiella pneumoniae clinical strains inhibits lytic phage.</title>
        <authorList>
            <person name="Bleriot I.I."/>
            <person name="Blasco L.L."/>
            <person name="Pacios O.O."/>
            <person name="Fernandez-Garcia L.L."/>
            <person name="Ambroa A.A."/>
            <person name="Lopez M.M."/>
            <person name="Bardanca-Gonzalez M.M."/>
            <person name="Fernandez-Cuenca F.F."/>
            <person name="Oteo J.J."/>
            <person name="Pascual A.A."/>
            <person name="Martinez-Martinez L.L."/>
            <person name="Domingo-Calap P.P."/>
            <person name="Wood T.T.K."/>
            <person name="Tomas M.M."/>
        </authorList>
    </citation>
    <scope>NUCLEOTIDE SEQUENCE [LARGE SCALE GENOMIC DNA]</scope>
</reference>
<keyword evidence="1" id="KW-0472">Membrane</keyword>
<organism evidence="2 3">
    <name type="scientific">Klebsiella phage vB_KpnS-VAC5</name>
    <dbReference type="NCBI Taxonomy" id="2864363"/>
    <lineage>
        <taxon>Viruses</taxon>
        <taxon>Duplodnaviria</taxon>
        <taxon>Heunggongvirae</taxon>
        <taxon>Uroviricota</taxon>
        <taxon>Caudoviricetes</taxon>
        <taxon>Drexlerviridae</taxon>
        <taxon>Webervirus</taxon>
        <taxon>Webervirus VAC5</taxon>
    </lineage>
</organism>
<keyword evidence="3" id="KW-1185">Reference proteome</keyword>
<keyword evidence="1" id="KW-1133">Transmembrane helix</keyword>
<feature type="transmembrane region" description="Helical" evidence="1">
    <location>
        <begin position="78"/>
        <end position="99"/>
    </location>
</feature>
<evidence type="ECO:0000313" key="2">
    <source>
        <dbReference type="EMBL" id="QZE50596.1"/>
    </source>
</evidence>
<protein>
    <submittedName>
        <fullName evidence="2">Membrane protein</fullName>
    </submittedName>
</protein>
<evidence type="ECO:0000256" key="1">
    <source>
        <dbReference type="SAM" id="Phobius"/>
    </source>
</evidence>
<dbReference type="EMBL" id="MZ428223">
    <property type="protein sequence ID" value="QZE50596.1"/>
    <property type="molecule type" value="Genomic_DNA"/>
</dbReference>